<evidence type="ECO:0000256" key="11">
    <source>
        <dbReference type="ARBA" id="ARBA00023154"/>
    </source>
</evidence>
<evidence type="ECO:0000256" key="13">
    <source>
        <dbReference type="SAM" id="MobiDB-lite"/>
    </source>
</evidence>
<dbReference type="FunFam" id="3.30.2130.10:FF:000001">
    <property type="entry name" value="Bifunctional aspartokinase/homoserine dehydrogenase"/>
    <property type="match status" value="1"/>
</dbReference>
<feature type="domain" description="ACT" evidence="14">
    <location>
        <begin position="263"/>
        <end position="334"/>
    </location>
</feature>
<dbReference type="SUPFAM" id="SSF53633">
    <property type="entry name" value="Carbamate kinase-like"/>
    <property type="match status" value="1"/>
</dbReference>
<dbReference type="GO" id="GO:0009090">
    <property type="term" value="P:homoserine biosynthetic process"/>
    <property type="evidence" value="ECO:0007669"/>
    <property type="project" value="TreeGrafter"/>
</dbReference>
<keyword evidence="10" id="KW-0067">ATP-binding</keyword>
<keyword evidence="6" id="KW-0808">Transferase</keyword>
<dbReference type="GO" id="GO:0005524">
    <property type="term" value="F:ATP binding"/>
    <property type="evidence" value="ECO:0007669"/>
    <property type="project" value="UniProtKB-KW"/>
</dbReference>
<dbReference type="FunFam" id="3.40.1160.10:FF:000002">
    <property type="entry name" value="Aspartokinase"/>
    <property type="match status" value="1"/>
</dbReference>
<dbReference type="CDD" id="cd04923">
    <property type="entry name" value="ACT_AK-LysC-DapG-like_2"/>
    <property type="match status" value="1"/>
</dbReference>
<dbReference type="EMBL" id="LAZR01000404">
    <property type="protein sequence ID" value="KKN70365.1"/>
    <property type="molecule type" value="Genomic_DNA"/>
</dbReference>
<dbReference type="GO" id="GO:0009088">
    <property type="term" value="P:threonine biosynthetic process"/>
    <property type="evidence" value="ECO:0007669"/>
    <property type="project" value="UniProtKB-UniPathway"/>
</dbReference>
<keyword evidence="7" id="KW-0677">Repeat</keyword>
<dbReference type="Pfam" id="PF22468">
    <property type="entry name" value="ACT_9"/>
    <property type="match status" value="1"/>
</dbReference>
<evidence type="ECO:0000256" key="2">
    <source>
        <dbReference type="ARBA" id="ARBA00005139"/>
    </source>
</evidence>
<dbReference type="Gene3D" id="3.40.1160.10">
    <property type="entry name" value="Acetylglutamate kinase-like"/>
    <property type="match status" value="1"/>
</dbReference>
<dbReference type="PANTHER" id="PTHR21499:SF3">
    <property type="entry name" value="ASPARTOKINASE"/>
    <property type="match status" value="1"/>
</dbReference>
<dbReference type="CDD" id="cd04913">
    <property type="entry name" value="ACT_AKii-LysC-BS-like_1"/>
    <property type="match status" value="1"/>
</dbReference>
<comment type="similarity">
    <text evidence="3">Belongs to the aspartokinase family.</text>
</comment>
<keyword evidence="8" id="KW-0547">Nucleotide-binding</keyword>
<evidence type="ECO:0000256" key="7">
    <source>
        <dbReference type="ARBA" id="ARBA00022737"/>
    </source>
</evidence>
<feature type="compositionally biased region" description="Basic residues" evidence="13">
    <location>
        <begin position="415"/>
        <end position="448"/>
    </location>
</feature>
<evidence type="ECO:0000256" key="1">
    <source>
        <dbReference type="ARBA" id="ARBA00004986"/>
    </source>
</evidence>
<evidence type="ECO:0000256" key="10">
    <source>
        <dbReference type="ARBA" id="ARBA00022840"/>
    </source>
</evidence>
<keyword evidence="5" id="KW-0028">Amino-acid biosynthesis</keyword>
<dbReference type="NCBIfam" id="NF005155">
    <property type="entry name" value="PRK06635.1-4"/>
    <property type="match status" value="1"/>
</dbReference>
<feature type="region of interest" description="Disordered" evidence="13">
    <location>
        <begin position="412"/>
        <end position="448"/>
    </location>
</feature>
<comment type="pathway">
    <text evidence="2">Amino-acid biosynthesis; L-threonine biosynthesis; L-threonine from L-aspartate: step 1/5.</text>
</comment>
<dbReference type="InterPro" id="IPR041740">
    <property type="entry name" value="AKii-LysC-BS"/>
</dbReference>
<dbReference type="PANTHER" id="PTHR21499">
    <property type="entry name" value="ASPARTATE KINASE"/>
    <property type="match status" value="1"/>
</dbReference>
<gene>
    <name evidence="15" type="ORF">LCGC14_0431650</name>
</gene>
<dbReference type="PROSITE" id="PS00324">
    <property type="entry name" value="ASPARTOKINASE"/>
    <property type="match status" value="1"/>
</dbReference>
<dbReference type="InterPro" id="IPR036393">
    <property type="entry name" value="AceGlu_kinase-like_sf"/>
</dbReference>
<dbReference type="Pfam" id="PF00696">
    <property type="entry name" value="AA_kinase"/>
    <property type="match status" value="1"/>
</dbReference>
<organism evidence="15">
    <name type="scientific">marine sediment metagenome</name>
    <dbReference type="NCBI Taxonomy" id="412755"/>
    <lineage>
        <taxon>unclassified sequences</taxon>
        <taxon>metagenomes</taxon>
        <taxon>ecological metagenomes</taxon>
    </lineage>
</organism>
<dbReference type="InterPro" id="IPR001048">
    <property type="entry name" value="Asp/Glu/Uridylate_kinase"/>
</dbReference>
<comment type="pathway">
    <text evidence="1">Amino-acid biosynthesis; L-methionine biosynthesis via de novo pathway; L-homoserine from L-aspartate: step 1/3.</text>
</comment>
<dbReference type="UniPathway" id="UPA00051">
    <property type="reaction ID" value="UER00462"/>
</dbReference>
<dbReference type="UniPathway" id="UPA00050">
    <property type="reaction ID" value="UER00461"/>
</dbReference>
<dbReference type="NCBIfam" id="TIGR00657">
    <property type="entry name" value="asp_kinases"/>
    <property type="match status" value="1"/>
</dbReference>
<dbReference type="PIRSF" id="PIRSF000726">
    <property type="entry name" value="Asp_kin"/>
    <property type="match status" value="1"/>
</dbReference>
<dbReference type="InterPro" id="IPR018042">
    <property type="entry name" value="Aspartate_kinase_CS"/>
</dbReference>
<dbReference type="GO" id="GO:0005829">
    <property type="term" value="C:cytosol"/>
    <property type="evidence" value="ECO:0007669"/>
    <property type="project" value="TreeGrafter"/>
</dbReference>
<dbReference type="Gene3D" id="3.30.2130.10">
    <property type="entry name" value="VC0802-like"/>
    <property type="match status" value="1"/>
</dbReference>
<evidence type="ECO:0000259" key="14">
    <source>
        <dbReference type="PROSITE" id="PS51671"/>
    </source>
</evidence>
<dbReference type="InterPro" id="IPR045865">
    <property type="entry name" value="ACT-like_dom_sf"/>
</dbReference>
<dbReference type="InterPro" id="IPR005260">
    <property type="entry name" value="Asp_kin_monofn"/>
</dbReference>
<dbReference type="InterPro" id="IPR054352">
    <property type="entry name" value="ACT_Aspartokinase"/>
</dbReference>
<keyword evidence="11" id="KW-0457">Lysine biosynthesis</keyword>
<dbReference type="Pfam" id="PF01842">
    <property type="entry name" value="ACT"/>
    <property type="match status" value="1"/>
</dbReference>
<dbReference type="AlphaFoldDB" id="A0A0F9SMY0"/>
<dbReference type="GO" id="GO:0004072">
    <property type="term" value="F:aspartate kinase activity"/>
    <property type="evidence" value="ECO:0007669"/>
    <property type="project" value="UniProtKB-EC"/>
</dbReference>
<dbReference type="PROSITE" id="PS51671">
    <property type="entry name" value="ACT"/>
    <property type="match status" value="1"/>
</dbReference>
<name>A0A0F9SMY0_9ZZZZ</name>
<evidence type="ECO:0000256" key="8">
    <source>
        <dbReference type="ARBA" id="ARBA00022741"/>
    </source>
</evidence>
<evidence type="ECO:0000256" key="5">
    <source>
        <dbReference type="ARBA" id="ARBA00022605"/>
    </source>
</evidence>
<evidence type="ECO:0000256" key="9">
    <source>
        <dbReference type="ARBA" id="ARBA00022777"/>
    </source>
</evidence>
<evidence type="ECO:0000256" key="3">
    <source>
        <dbReference type="ARBA" id="ARBA00010122"/>
    </source>
</evidence>
<reference evidence="15" key="1">
    <citation type="journal article" date="2015" name="Nature">
        <title>Complex archaea that bridge the gap between prokaryotes and eukaryotes.</title>
        <authorList>
            <person name="Spang A."/>
            <person name="Saw J.H."/>
            <person name="Jorgensen S.L."/>
            <person name="Zaremba-Niedzwiedzka K."/>
            <person name="Martijn J."/>
            <person name="Lind A.E."/>
            <person name="van Eijk R."/>
            <person name="Schleper C."/>
            <person name="Guy L."/>
            <person name="Ettema T.J."/>
        </authorList>
    </citation>
    <scope>NUCLEOTIDE SEQUENCE</scope>
</reference>
<dbReference type="EC" id="2.7.2.4" evidence="4"/>
<evidence type="ECO:0000256" key="12">
    <source>
        <dbReference type="ARBA" id="ARBA00047872"/>
    </source>
</evidence>
<dbReference type="InterPro" id="IPR001341">
    <property type="entry name" value="Asp_kinase"/>
</dbReference>
<dbReference type="CDD" id="cd04261">
    <property type="entry name" value="AAK_AKii-LysC-BS"/>
    <property type="match status" value="1"/>
</dbReference>
<dbReference type="SUPFAM" id="SSF55021">
    <property type="entry name" value="ACT-like"/>
    <property type="match status" value="2"/>
</dbReference>
<comment type="caution">
    <text evidence="15">The sequence shown here is derived from an EMBL/GenBank/DDBJ whole genome shotgun (WGS) entry which is preliminary data.</text>
</comment>
<evidence type="ECO:0000256" key="6">
    <source>
        <dbReference type="ARBA" id="ARBA00022679"/>
    </source>
</evidence>
<proteinExistence type="inferred from homology"/>
<dbReference type="InterPro" id="IPR002912">
    <property type="entry name" value="ACT_dom"/>
</dbReference>
<evidence type="ECO:0000313" key="15">
    <source>
        <dbReference type="EMBL" id="KKN70365.1"/>
    </source>
</evidence>
<dbReference type="NCBIfam" id="NF005154">
    <property type="entry name" value="PRK06635.1-2"/>
    <property type="match status" value="1"/>
</dbReference>
<evidence type="ECO:0000256" key="4">
    <source>
        <dbReference type="ARBA" id="ARBA00013059"/>
    </source>
</evidence>
<dbReference type="GO" id="GO:0009089">
    <property type="term" value="P:lysine biosynthetic process via diaminopimelate"/>
    <property type="evidence" value="ECO:0007669"/>
    <property type="project" value="InterPro"/>
</dbReference>
<keyword evidence="9" id="KW-0418">Kinase</keyword>
<accession>A0A0F9SMY0</accession>
<comment type="catalytic activity">
    <reaction evidence="12">
        <text>L-aspartate + ATP = 4-phospho-L-aspartate + ADP</text>
        <dbReference type="Rhea" id="RHEA:23776"/>
        <dbReference type="ChEBI" id="CHEBI:29991"/>
        <dbReference type="ChEBI" id="CHEBI:30616"/>
        <dbReference type="ChEBI" id="CHEBI:57535"/>
        <dbReference type="ChEBI" id="CHEBI:456216"/>
        <dbReference type="EC" id="2.7.2.4"/>
    </reaction>
</comment>
<sequence>MSVVVMKFGGTSIADADKIRRAADRAIRCRRAGNQVVVVVSAMGKRTDALIDLAHQITKDPPRREMDQLLATGEQVTIALMAMTLHTRGVDAISLTGAQIRLITDEVHMRARVKSIDAERVREHLRAGRIVIVAGFQGITPDGHVTTLGRGGSNVSMVAMAAALGGVCENFTDVDGVFTADPRIVPNARKVDRISYEEMLQLAGLGAAVLQDRAVELAMHHNVPIHVRNTNHNRKGTLIVPATEAMERIVVVGAALKEKLGRVTLTGTPNRPGIVAKIFQVVANHNIIVDDIIQTVVDRKTATVSFTIDLTDLPDIRKVVNDLSKKLKCKAVYEDHLAKVAIVGGGMRTHAGVAFKMFSALGKAGVNIENISTSEIKISCLVEARSAKKALRIVHDAFDLGRGQYILEPRVAARPAHKKTARKKATGKKAVGKKTARKKATKKKTRKS</sequence>
<protein>
    <recommendedName>
        <fullName evidence="4">aspartate kinase</fullName>
        <ecNumber evidence="4">2.7.2.4</ecNumber>
    </recommendedName>
</protein>